<dbReference type="Gene3D" id="3.90.550.10">
    <property type="entry name" value="Spore Coat Polysaccharide Biosynthesis Protein SpsA, Chain A"/>
    <property type="match status" value="1"/>
</dbReference>
<proteinExistence type="predicted"/>
<gene>
    <name evidence="1" type="ORF">Lepto782_24045</name>
</gene>
<dbReference type="EMBL" id="CP043890">
    <property type="protein sequence ID" value="QOI45245.1"/>
    <property type="molecule type" value="Genomic_DNA"/>
</dbReference>
<dbReference type="SUPFAM" id="SSF53448">
    <property type="entry name" value="Nucleotide-diphospho-sugar transferases"/>
    <property type="match status" value="1"/>
</dbReference>
<name>A0AAP9WHN1_LEPIR</name>
<evidence type="ECO:0000313" key="1">
    <source>
        <dbReference type="EMBL" id="QOI45245.1"/>
    </source>
</evidence>
<dbReference type="InterPro" id="IPR029044">
    <property type="entry name" value="Nucleotide-diphossugar_trans"/>
</dbReference>
<dbReference type="AlphaFoldDB" id="A0AAP9WHN1"/>
<evidence type="ECO:0000313" key="2">
    <source>
        <dbReference type="Proteomes" id="UP000663124"/>
    </source>
</evidence>
<dbReference type="GO" id="GO:0016740">
    <property type="term" value="F:transferase activity"/>
    <property type="evidence" value="ECO:0007669"/>
    <property type="project" value="UniProtKB-KW"/>
</dbReference>
<keyword evidence="1" id="KW-0808">Transferase</keyword>
<dbReference type="Proteomes" id="UP000663124">
    <property type="component" value="Plasmid p3"/>
</dbReference>
<dbReference type="RefSeq" id="WP_192505796.1">
    <property type="nucleotide sequence ID" value="NZ_CP043890.1"/>
</dbReference>
<protein>
    <submittedName>
        <fullName evidence="1">Glycosyl transferase family 8</fullName>
    </submittedName>
</protein>
<keyword evidence="1" id="KW-0614">Plasmid</keyword>
<sequence>MKHLIITCSDENYAEFLLLHWLESLFSNLKLEKFEIVILDYGLNEFQKKILLQKNVKIFQCQRNGYPCTIRFRDLEFYLEKSDYDQVLMCDSGDIIFQDSIANLFEENKESIRAICEDSKGLFDITYLKGVNNSDYVSKLLKGRKLINAGFLLGPSSLMKELCNKFQTFIKNDQLYGPDQIIINYLLYRDGFVQLDQKYNFIPISTKRFFKIEKGVFLDQQNDRIPVVHNAGGRSLYRPIQDFGFGAGYNRKLNKFLFLIKFFNNSIDMLRSISEAISLIQLKKER</sequence>
<reference evidence="1" key="1">
    <citation type="submission" date="2019-09" db="EMBL/GenBank/DDBJ databases">
        <title>Comparative Genomics of Leptospira interrogans Reveals Genome Plasticity - A Common Adaptive Strategy for Survival in Various Hosts.</title>
        <authorList>
            <person name="Ramli S.R."/>
            <person name="Bunk B."/>
            <person name="Goris M."/>
            <person name="Bhuju S."/>
            <person name="Jarek M."/>
            <person name="Sproer C."/>
            <person name="Mustakim S."/>
            <person name="Strommenger B."/>
            <person name="Pessler F."/>
        </authorList>
    </citation>
    <scope>NUCLEOTIDE SEQUENCE</scope>
    <source>
        <strain evidence="1">782</strain>
        <plasmid evidence="1">p3</plasmid>
    </source>
</reference>
<organism evidence="1 2">
    <name type="scientific">Leptospira interrogans serovar Canicola</name>
    <dbReference type="NCBI Taxonomy" id="211880"/>
    <lineage>
        <taxon>Bacteria</taxon>
        <taxon>Pseudomonadati</taxon>
        <taxon>Spirochaetota</taxon>
        <taxon>Spirochaetia</taxon>
        <taxon>Leptospirales</taxon>
        <taxon>Leptospiraceae</taxon>
        <taxon>Leptospira</taxon>
    </lineage>
</organism>
<geneLocation type="plasmid" evidence="1 2">
    <name>p3</name>
</geneLocation>
<accession>A0AAP9WHN1</accession>